<evidence type="ECO:0000313" key="3">
    <source>
        <dbReference type="EMBL" id="KAK7731824.1"/>
    </source>
</evidence>
<feature type="region of interest" description="Disordered" evidence="2">
    <location>
        <begin position="430"/>
        <end position="452"/>
    </location>
</feature>
<organism evidence="3 4">
    <name type="scientific">Cytospora paraplurivora</name>
    <dbReference type="NCBI Taxonomy" id="2898453"/>
    <lineage>
        <taxon>Eukaryota</taxon>
        <taxon>Fungi</taxon>
        <taxon>Dikarya</taxon>
        <taxon>Ascomycota</taxon>
        <taxon>Pezizomycotina</taxon>
        <taxon>Sordariomycetes</taxon>
        <taxon>Sordariomycetidae</taxon>
        <taxon>Diaporthales</taxon>
        <taxon>Cytosporaceae</taxon>
        <taxon>Cytospora</taxon>
    </lineage>
</organism>
<dbReference type="GO" id="GO:0003676">
    <property type="term" value="F:nucleic acid binding"/>
    <property type="evidence" value="ECO:0007669"/>
    <property type="project" value="InterPro"/>
</dbReference>
<gene>
    <name evidence="3" type="ORF">SLS53_008645</name>
</gene>
<keyword evidence="1" id="KW-0378">Hydrolase</keyword>
<dbReference type="InterPro" id="IPR013078">
    <property type="entry name" value="His_Pase_superF_clade-1"/>
</dbReference>
<reference evidence="3 4" key="1">
    <citation type="journal article" date="2023" name="PLoS ONE">
        <title>Cytospora paraplurivora sp. nov. isolated from orchards with fruit tree decline syndrome in Ontario, Canada.</title>
        <authorList>
            <person name="Ilyukhin E."/>
            <person name="Nguyen H.D.T."/>
            <person name="Castle A.J."/>
            <person name="Ellouze W."/>
        </authorList>
    </citation>
    <scope>NUCLEOTIDE SEQUENCE [LARGE SCALE GENOMIC DNA]</scope>
    <source>
        <strain evidence="3 4">FDS-564</strain>
    </source>
</reference>
<name>A0AAN9YCL3_9PEZI</name>
<dbReference type="CDD" id="cd07067">
    <property type="entry name" value="HP_PGM_like"/>
    <property type="match status" value="1"/>
</dbReference>
<dbReference type="PANTHER" id="PTHR46517">
    <property type="entry name" value="FRUCTOSE-2,6-BISPHOSPHATASE TIGAR"/>
    <property type="match status" value="1"/>
</dbReference>
<evidence type="ECO:0000256" key="1">
    <source>
        <dbReference type="ARBA" id="ARBA00022801"/>
    </source>
</evidence>
<dbReference type="InterPro" id="IPR051695">
    <property type="entry name" value="Phosphoglycerate_Mutase"/>
</dbReference>
<evidence type="ECO:0000313" key="4">
    <source>
        <dbReference type="Proteomes" id="UP001320245"/>
    </source>
</evidence>
<feature type="region of interest" description="Disordered" evidence="2">
    <location>
        <begin position="500"/>
        <end position="526"/>
    </location>
</feature>
<sequence>MISWPRDRSLRNKQALSSTSEERPYPCLFFRSVPSETTWSMGRTRSTRFCVVDTQDEVAELIQTIVSVDDAVLFLFLHGSLLAVHLQSSNRVHIVDLELIGQEALEARQKFSPAHAAAAAAEGLHHPEYPMWNDVCRLPSLRAIFESPTIPKVFFDCRGAMSTLRQRYKIELRATEEKKIKDESVGLRDFLMEEGKDGFGWEKQVTVRPLPMEVALYYVNQVSAGSRDSPLTNHGVLQARRLGAHLASRSSTIGPVHHIFSSNLQRAVKTAEAITEAQAGVAGLGDVPVVVQLAELRERDFGSDEGKRYGTRAQPAEIAARPVDWIEPESRVAMKMRVDRFIQAYLIPAVLRGFESGANHSVVVVAHGIILNVLLRSLLSQFGPEEITRLSRPSDPPGRSESLATWSNTGYVEANLRLVKRPATMAPVGLNSSAPLPSQPTPPSAVQPALAAVGHGGGDASAFAIRMTVQTVNSNHHLAGLKKTRGGIGSAAFDQKQKTLDSMFSRPAQKPKLNIDGNGGSSSTRG</sequence>
<dbReference type="Proteomes" id="UP001320245">
    <property type="component" value="Unassembled WGS sequence"/>
</dbReference>
<dbReference type="SUPFAM" id="SSF53254">
    <property type="entry name" value="Phosphoglycerate mutase-like"/>
    <property type="match status" value="1"/>
</dbReference>
<dbReference type="InterPro" id="IPR029033">
    <property type="entry name" value="His_PPase_superfam"/>
</dbReference>
<dbReference type="Gene3D" id="3.30.420.10">
    <property type="entry name" value="Ribonuclease H-like superfamily/Ribonuclease H"/>
    <property type="match status" value="1"/>
</dbReference>
<dbReference type="PANTHER" id="PTHR46517:SF1">
    <property type="entry name" value="FRUCTOSE-2,6-BISPHOSPHATASE TIGAR"/>
    <property type="match status" value="1"/>
</dbReference>
<dbReference type="GO" id="GO:0043456">
    <property type="term" value="P:regulation of pentose-phosphate shunt"/>
    <property type="evidence" value="ECO:0007669"/>
    <property type="project" value="TreeGrafter"/>
</dbReference>
<dbReference type="SMART" id="SM00855">
    <property type="entry name" value="PGAM"/>
    <property type="match status" value="1"/>
</dbReference>
<dbReference type="Pfam" id="PF00300">
    <property type="entry name" value="His_Phos_1"/>
    <property type="match status" value="1"/>
</dbReference>
<dbReference type="Gene3D" id="3.40.50.1240">
    <property type="entry name" value="Phosphoglycerate mutase-like"/>
    <property type="match status" value="1"/>
</dbReference>
<protein>
    <submittedName>
        <fullName evidence="3">Uncharacterized protein</fullName>
    </submittedName>
</protein>
<keyword evidence="4" id="KW-1185">Reference proteome</keyword>
<dbReference type="GO" id="GO:0005829">
    <property type="term" value="C:cytosol"/>
    <property type="evidence" value="ECO:0007669"/>
    <property type="project" value="TreeGrafter"/>
</dbReference>
<dbReference type="GO" id="GO:0004331">
    <property type="term" value="F:fructose-2,6-bisphosphate 2-phosphatase activity"/>
    <property type="evidence" value="ECO:0007669"/>
    <property type="project" value="TreeGrafter"/>
</dbReference>
<comment type="caution">
    <text evidence="3">The sequence shown here is derived from an EMBL/GenBank/DDBJ whole genome shotgun (WGS) entry which is preliminary data.</text>
</comment>
<dbReference type="InterPro" id="IPR012337">
    <property type="entry name" value="RNaseH-like_sf"/>
</dbReference>
<dbReference type="SUPFAM" id="SSF53098">
    <property type="entry name" value="Ribonuclease H-like"/>
    <property type="match status" value="1"/>
</dbReference>
<dbReference type="AlphaFoldDB" id="A0AAN9YCL3"/>
<evidence type="ECO:0000256" key="2">
    <source>
        <dbReference type="SAM" id="MobiDB-lite"/>
    </source>
</evidence>
<accession>A0AAN9YCL3</accession>
<dbReference type="InterPro" id="IPR036397">
    <property type="entry name" value="RNaseH_sf"/>
</dbReference>
<proteinExistence type="predicted"/>
<dbReference type="GO" id="GO:0045820">
    <property type="term" value="P:negative regulation of glycolytic process"/>
    <property type="evidence" value="ECO:0007669"/>
    <property type="project" value="TreeGrafter"/>
</dbReference>
<dbReference type="EMBL" id="JAJSPL020000053">
    <property type="protein sequence ID" value="KAK7731824.1"/>
    <property type="molecule type" value="Genomic_DNA"/>
</dbReference>